<sequence>MPLFAIPFPVIDPVLFSVGPLVIRWYALAYVAGLVLGWLVVRRLCASDGLWAASQKRPTVEDLDDLLVYAALGVVLGGRIGHVLFYGWPYYSQNPLEILQVWRGGMAFHGGLIGVLAAILIFARRKGLSALTVFDLFAVVAPIGLFFGRIANFINQELWGRPTDVPWAFVFPRADDLPRHPSQLYEAGAEGLLLLVVVALVVRRVGFRRPGLPAGVFAVGYALARSFCEMYRQPDESEFINAWFTMGMALSLPMLLAGLALIWRALRRPRLAPATGRPAP</sequence>
<accession>A0AAU7JC57</accession>
<evidence type="ECO:0000256" key="1">
    <source>
        <dbReference type="ARBA" id="ARBA00007150"/>
    </source>
</evidence>
<gene>
    <name evidence="7 8" type="primary">lgt</name>
    <name evidence="8" type="ORF">ABEG18_18240</name>
</gene>
<evidence type="ECO:0000256" key="4">
    <source>
        <dbReference type="ARBA" id="ARBA00022692"/>
    </source>
</evidence>
<dbReference type="HAMAP" id="MF_01147">
    <property type="entry name" value="Lgt"/>
    <property type="match status" value="1"/>
</dbReference>
<evidence type="ECO:0000256" key="7">
    <source>
        <dbReference type="HAMAP-Rule" id="MF_01147"/>
    </source>
</evidence>
<organism evidence="8">
    <name type="scientific">Alsobacter sp. KACC 23698</name>
    <dbReference type="NCBI Taxonomy" id="3149229"/>
    <lineage>
        <taxon>Bacteria</taxon>
        <taxon>Pseudomonadati</taxon>
        <taxon>Pseudomonadota</taxon>
        <taxon>Alphaproteobacteria</taxon>
        <taxon>Hyphomicrobiales</taxon>
        <taxon>Alsobacteraceae</taxon>
        <taxon>Alsobacter</taxon>
    </lineage>
</organism>
<keyword evidence="6 7" id="KW-0472">Membrane</keyword>
<dbReference type="PROSITE" id="PS01311">
    <property type="entry name" value="LGT"/>
    <property type="match status" value="1"/>
</dbReference>
<dbReference type="AlphaFoldDB" id="A0AAU7JC57"/>
<dbReference type="GO" id="GO:0005886">
    <property type="term" value="C:plasma membrane"/>
    <property type="evidence" value="ECO:0007669"/>
    <property type="project" value="UniProtKB-SubCell"/>
</dbReference>
<comment type="similarity">
    <text evidence="1 7">Belongs to the Lgt family.</text>
</comment>
<feature type="transmembrane region" description="Helical" evidence="7">
    <location>
        <begin position="239"/>
        <end position="263"/>
    </location>
</feature>
<dbReference type="PANTHER" id="PTHR30589:SF0">
    <property type="entry name" value="PHOSPHATIDYLGLYCEROL--PROLIPOPROTEIN DIACYLGLYCERYL TRANSFERASE"/>
    <property type="match status" value="1"/>
</dbReference>
<evidence type="ECO:0000256" key="2">
    <source>
        <dbReference type="ARBA" id="ARBA00022475"/>
    </source>
</evidence>
<feature type="transmembrane region" description="Helical" evidence="7">
    <location>
        <begin position="106"/>
        <end position="123"/>
    </location>
</feature>
<proteinExistence type="inferred from homology"/>
<keyword evidence="2 7" id="KW-1003">Cell membrane</keyword>
<dbReference type="RefSeq" id="WP_406854473.1">
    <property type="nucleotide sequence ID" value="NZ_CP157484.1"/>
</dbReference>
<dbReference type="Pfam" id="PF01790">
    <property type="entry name" value="LGT"/>
    <property type="match status" value="1"/>
</dbReference>
<dbReference type="NCBIfam" id="TIGR00544">
    <property type="entry name" value="lgt"/>
    <property type="match status" value="1"/>
</dbReference>
<evidence type="ECO:0000313" key="8">
    <source>
        <dbReference type="EMBL" id="XBO37649.1"/>
    </source>
</evidence>
<dbReference type="PANTHER" id="PTHR30589">
    <property type="entry name" value="PROLIPOPROTEIN DIACYLGLYCERYL TRANSFERASE"/>
    <property type="match status" value="1"/>
</dbReference>
<dbReference type="EMBL" id="CP157484">
    <property type="protein sequence ID" value="XBO37649.1"/>
    <property type="molecule type" value="Genomic_DNA"/>
</dbReference>
<comment type="pathway">
    <text evidence="7">Protein modification; lipoprotein biosynthesis (diacylglyceryl transfer).</text>
</comment>
<evidence type="ECO:0000256" key="6">
    <source>
        <dbReference type="ARBA" id="ARBA00023136"/>
    </source>
</evidence>
<reference evidence="8" key="1">
    <citation type="submission" date="2024-05" db="EMBL/GenBank/DDBJ databases">
        <authorList>
            <person name="Kim S."/>
            <person name="Heo J."/>
            <person name="Choi H."/>
            <person name="Choi Y."/>
            <person name="Kwon S.-W."/>
            <person name="Kim Y."/>
        </authorList>
    </citation>
    <scope>NUCLEOTIDE SEQUENCE</scope>
    <source>
        <strain evidence="8">KACC 23698</strain>
    </source>
</reference>
<feature type="transmembrane region" description="Helical" evidence="7">
    <location>
        <begin position="23"/>
        <end position="45"/>
    </location>
</feature>
<name>A0AAU7JC57_9HYPH</name>
<keyword evidence="5 7" id="KW-1133">Transmembrane helix</keyword>
<comment type="catalytic activity">
    <reaction evidence="7">
        <text>L-cysteinyl-[prolipoprotein] + a 1,2-diacyl-sn-glycero-3-phospho-(1'-sn-glycerol) = an S-1,2-diacyl-sn-glyceryl-L-cysteinyl-[prolipoprotein] + sn-glycerol 1-phosphate + H(+)</text>
        <dbReference type="Rhea" id="RHEA:56712"/>
        <dbReference type="Rhea" id="RHEA-COMP:14679"/>
        <dbReference type="Rhea" id="RHEA-COMP:14680"/>
        <dbReference type="ChEBI" id="CHEBI:15378"/>
        <dbReference type="ChEBI" id="CHEBI:29950"/>
        <dbReference type="ChEBI" id="CHEBI:57685"/>
        <dbReference type="ChEBI" id="CHEBI:64716"/>
        <dbReference type="ChEBI" id="CHEBI:140658"/>
        <dbReference type="EC" id="2.5.1.145"/>
    </reaction>
</comment>
<comment type="subcellular location">
    <subcellularLocation>
        <location evidence="7">Cell membrane</location>
        <topology evidence="7">Multi-pass membrane protein</topology>
    </subcellularLocation>
</comment>
<feature type="transmembrane region" description="Helical" evidence="7">
    <location>
        <begin position="66"/>
        <end position="86"/>
    </location>
</feature>
<dbReference type="InterPro" id="IPR001640">
    <property type="entry name" value="Lgt"/>
</dbReference>
<keyword evidence="4 7" id="KW-0812">Transmembrane</keyword>
<feature type="binding site" evidence="7">
    <location>
        <position position="149"/>
    </location>
    <ligand>
        <name>a 1,2-diacyl-sn-glycero-3-phospho-(1'-sn-glycerol)</name>
        <dbReference type="ChEBI" id="CHEBI:64716"/>
    </ligand>
</feature>
<keyword evidence="3 7" id="KW-0808">Transferase</keyword>
<dbReference type="GO" id="GO:0008961">
    <property type="term" value="F:phosphatidylglycerol-prolipoprotein diacylglyceryl transferase activity"/>
    <property type="evidence" value="ECO:0007669"/>
    <property type="project" value="UniProtKB-UniRule"/>
</dbReference>
<evidence type="ECO:0000256" key="5">
    <source>
        <dbReference type="ARBA" id="ARBA00022989"/>
    </source>
</evidence>
<protein>
    <recommendedName>
        <fullName evidence="7">Phosphatidylglycerol--prolipoprotein diacylglyceryl transferase</fullName>
        <ecNumber evidence="7">2.5.1.145</ecNumber>
    </recommendedName>
</protein>
<dbReference type="GO" id="GO:0042158">
    <property type="term" value="P:lipoprotein biosynthetic process"/>
    <property type="evidence" value="ECO:0007669"/>
    <property type="project" value="UniProtKB-UniRule"/>
</dbReference>
<evidence type="ECO:0000256" key="3">
    <source>
        <dbReference type="ARBA" id="ARBA00022679"/>
    </source>
</evidence>
<dbReference type="EC" id="2.5.1.145" evidence="7"/>
<feature type="transmembrane region" description="Helical" evidence="7">
    <location>
        <begin position="130"/>
        <end position="151"/>
    </location>
</feature>
<comment type="function">
    <text evidence="7">Catalyzes the transfer of the diacylglyceryl group from phosphatidylglycerol to the sulfhydryl group of the N-terminal cysteine of a prolipoprotein, the first step in the formation of mature lipoproteins.</text>
</comment>